<evidence type="ECO:0000256" key="14">
    <source>
        <dbReference type="SAM" id="SignalP"/>
    </source>
</evidence>
<keyword evidence="8 13" id="KW-0798">TonB box</keyword>
<evidence type="ECO:0000256" key="8">
    <source>
        <dbReference type="ARBA" id="ARBA00023077"/>
    </source>
</evidence>
<proteinExistence type="inferred from homology"/>
<dbReference type="AlphaFoldDB" id="A0A1W1ZP91"/>
<dbReference type="InterPro" id="IPR036942">
    <property type="entry name" value="Beta-barrel_TonB_sf"/>
</dbReference>
<dbReference type="Pfam" id="PF07715">
    <property type="entry name" value="Plug"/>
    <property type="match status" value="1"/>
</dbReference>
<feature type="signal peptide" evidence="14">
    <location>
        <begin position="1"/>
        <end position="39"/>
    </location>
</feature>
<sequence length="652" mass="72117">MKSIINKSQLLAARLQTRRLPFRLCAAMPFLVALPPIQAQVTQINPIVVTGNSSDQPLSEVMPSVSVISRADIARLNPPDMMSILQGEPGLDVFRNGSIGSPISVFMRGSASSQFLLLVDGVKMGDEGTGISGIENIPMSQIDHIEILRGNASALYGSKASGGVIQVFTRGGQGLTGPSAEVSYGSRNSMSTSAGYGVSADGWKTSIFLSHQQGDGYSSVNLNQYPGTNAEKNNYQADSLQANIAKQLTPGHEVGAKIFYIQNNYQYNNPVSVNFGGPDTGLYSVENRTQTLLGYSQNEITNYWLSKFSIANSKMSSTTNYLAKDNDFALNYYGVSPFQNPYLKGQTEQNDYLWKNEFHLGQTQQVIAGVELNTIQYNYQSLYDTSIGDRKLFSIFSGYTAKYDRIGVQVNVRRDELSNQDQKQSANTGLLGVSYDLSSTWKWTSSVSNAFNAPTVYQLYSSNYGNPHLKPERANSIEMGLQYLVDETLFKVVAFQTKYQELITTDPNNNYQYMNVNQASSKGVEASLKSKWMGNYLQLGLTLQNPTNDDDGTQLIGRSKNFGSIDISRKIEHWTVGSQWIAVSSRTYPDDAGNQITSGGYALMNLYGGYQFDKNWSARLRIDNLLNRDYQNAYGYNTPKFGAFLTLRYLPS</sequence>
<evidence type="ECO:0000256" key="11">
    <source>
        <dbReference type="ARBA" id="ARBA00023237"/>
    </source>
</evidence>
<dbReference type="GO" id="GO:0015889">
    <property type="term" value="P:cobalamin transport"/>
    <property type="evidence" value="ECO:0007669"/>
    <property type="project" value="TreeGrafter"/>
</dbReference>
<evidence type="ECO:0000259" key="16">
    <source>
        <dbReference type="Pfam" id="PF07715"/>
    </source>
</evidence>
<protein>
    <submittedName>
        <fullName evidence="17">Vitamin B12 transporter</fullName>
    </submittedName>
</protein>
<evidence type="ECO:0000259" key="15">
    <source>
        <dbReference type="Pfam" id="PF00593"/>
    </source>
</evidence>
<keyword evidence="18" id="KW-1185">Reference proteome</keyword>
<evidence type="ECO:0000256" key="1">
    <source>
        <dbReference type="ARBA" id="ARBA00004571"/>
    </source>
</evidence>
<name>A0A1W1ZP91_9BURK</name>
<dbReference type="PROSITE" id="PS52016">
    <property type="entry name" value="TONB_DEPENDENT_REC_3"/>
    <property type="match status" value="1"/>
</dbReference>
<evidence type="ECO:0000256" key="2">
    <source>
        <dbReference type="ARBA" id="ARBA00009810"/>
    </source>
</evidence>
<comment type="similarity">
    <text evidence="2 12 13">Belongs to the TonB-dependent receptor family.</text>
</comment>
<keyword evidence="3 12" id="KW-0813">Transport</keyword>
<dbReference type="GO" id="GO:0006811">
    <property type="term" value="P:monoatomic ion transport"/>
    <property type="evidence" value="ECO:0007669"/>
    <property type="project" value="UniProtKB-KW"/>
</dbReference>
<dbReference type="GO" id="GO:0009279">
    <property type="term" value="C:cell outer membrane"/>
    <property type="evidence" value="ECO:0007669"/>
    <property type="project" value="UniProtKB-SubCell"/>
</dbReference>
<evidence type="ECO:0000256" key="10">
    <source>
        <dbReference type="ARBA" id="ARBA00023170"/>
    </source>
</evidence>
<dbReference type="PANTHER" id="PTHR30069:SF53">
    <property type="entry name" value="COLICIN I RECEPTOR-RELATED"/>
    <property type="match status" value="1"/>
</dbReference>
<dbReference type="SUPFAM" id="SSF56935">
    <property type="entry name" value="Porins"/>
    <property type="match status" value="1"/>
</dbReference>
<dbReference type="InterPro" id="IPR037066">
    <property type="entry name" value="Plug_dom_sf"/>
</dbReference>
<dbReference type="InterPro" id="IPR012910">
    <property type="entry name" value="Plug_dom"/>
</dbReference>
<dbReference type="Pfam" id="PF00593">
    <property type="entry name" value="TonB_dep_Rec_b-barrel"/>
    <property type="match status" value="1"/>
</dbReference>
<reference evidence="17 18" key="1">
    <citation type="submission" date="2017-04" db="EMBL/GenBank/DDBJ databases">
        <authorList>
            <person name="Afonso C.L."/>
            <person name="Miller P.J."/>
            <person name="Scott M.A."/>
            <person name="Spackman E."/>
            <person name="Goraichik I."/>
            <person name="Dimitrov K.M."/>
            <person name="Suarez D.L."/>
            <person name="Swayne D.E."/>
        </authorList>
    </citation>
    <scope>NUCLEOTIDE SEQUENCE [LARGE SCALE GENOMIC DNA]</scope>
    <source>
        <strain evidence="17 18">VK13</strain>
    </source>
</reference>
<evidence type="ECO:0000256" key="13">
    <source>
        <dbReference type="RuleBase" id="RU003357"/>
    </source>
</evidence>
<comment type="subcellular location">
    <subcellularLocation>
        <location evidence="1 12">Cell outer membrane</location>
        <topology evidence="1 12">Multi-pass membrane protein</topology>
    </subcellularLocation>
</comment>
<keyword evidence="9 12" id="KW-0472">Membrane</keyword>
<dbReference type="OrthoDB" id="183532at2"/>
<organism evidence="17 18">
    <name type="scientific">Polynucleobacter kasalickyi</name>
    <dbReference type="NCBI Taxonomy" id="1938817"/>
    <lineage>
        <taxon>Bacteria</taxon>
        <taxon>Pseudomonadati</taxon>
        <taxon>Pseudomonadota</taxon>
        <taxon>Betaproteobacteria</taxon>
        <taxon>Burkholderiales</taxon>
        <taxon>Burkholderiaceae</taxon>
        <taxon>Polynucleobacter</taxon>
    </lineage>
</organism>
<keyword evidence="10" id="KW-0675">Receptor</keyword>
<evidence type="ECO:0000256" key="9">
    <source>
        <dbReference type="ARBA" id="ARBA00023136"/>
    </source>
</evidence>
<dbReference type="STRING" id="1938817.SAMN06296008_10654"/>
<feature type="domain" description="TonB-dependent receptor-like beta-barrel" evidence="15">
    <location>
        <begin position="287"/>
        <end position="625"/>
    </location>
</feature>
<dbReference type="RefSeq" id="WP_084283389.1">
    <property type="nucleotide sequence ID" value="NZ_FWXJ01000006.1"/>
</dbReference>
<evidence type="ECO:0000256" key="7">
    <source>
        <dbReference type="ARBA" id="ARBA00023065"/>
    </source>
</evidence>
<evidence type="ECO:0000256" key="12">
    <source>
        <dbReference type="PROSITE-ProRule" id="PRU01360"/>
    </source>
</evidence>
<feature type="domain" description="TonB-dependent receptor plug" evidence="16">
    <location>
        <begin position="59"/>
        <end position="164"/>
    </location>
</feature>
<dbReference type="InterPro" id="IPR000531">
    <property type="entry name" value="Beta-barrel_TonB"/>
</dbReference>
<keyword evidence="6 14" id="KW-0732">Signal</keyword>
<evidence type="ECO:0000313" key="17">
    <source>
        <dbReference type="EMBL" id="SMC50239.1"/>
    </source>
</evidence>
<accession>A0A1W1ZP91</accession>
<dbReference type="EMBL" id="FWXJ01000006">
    <property type="protein sequence ID" value="SMC50239.1"/>
    <property type="molecule type" value="Genomic_DNA"/>
</dbReference>
<dbReference type="Gene3D" id="2.170.130.10">
    <property type="entry name" value="TonB-dependent receptor, plug domain"/>
    <property type="match status" value="1"/>
</dbReference>
<gene>
    <name evidence="17" type="ORF">SAMN06296008_10654</name>
</gene>
<keyword evidence="4 12" id="KW-1134">Transmembrane beta strand</keyword>
<feature type="chain" id="PRO_5012529138" evidence="14">
    <location>
        <begin position="40"/>
        <end position="652"/>
    </location>
</feature>
<keyword evidence="5 12" id="KW-0812">Transmembrane</keyword>
<evidence type="ECO:0000256" key="4">
    <source>
        <dbReference type="ARBA" id="ARBA00022452"/>
    </source>
</evidence>
<dbReference type="CDD" id="cd01347">
    <property type="entry name" value="ligand_gated_channel"/>
    <property type="match status" value="1"/>
</dbReference>
<evidence type="ECO:0000256" key="5">
    <source>
        <dbReference type="ARBA" id="ARBA00022692"/>
    </source>
</evidence>
<dbReference type="Gene3D" id="2.40.170.20">
    <property type="entry name" value="TonB-dependent receptor, beta-barrel domain"/>
    <property type="match status" value="1"/>
</dbReference>
<dbReference type="InterPro" id="IPR039426">
    <property type="entry name" value="TonB-dep_rcpt-like"/>
</dbReference>
<evidence type="ECO:0000256" key="6">
    <source>
        <dbReference type="ARBA" id="ARBA00022729"/>
    </source>
</evidence>
<evidence type="ECO:0000256" key="3">
    <source>
        <dbReference type="ARBA" id="ARBA00022448"/>
    </source>
</evidence>
<keyword evidence="7" id="KW-0406">Ion transport</keyword>
<keyword evidence="11 12" id="KW-0998">Cell outer membrane</keyword>
<dbReference type="Proteomes" id="UP000192708">
    <property type="component" value="Unassembled WGS sequence"/>
</dbReference>
<evidence type="ECO:0000313" key="18">
    <source>
        <dbReference type="Proteomes" id="UP000192708"/>
    </source>
</evidence>
<dbReference type="PANTHER" id="PTHR30069">
    <property type="entry name" value="TONB-DEPENDENT OUTER MEMBRANE RECEPTOR"/>
    <property type="match status" value="1"/>
</dbReference>